<dbReference type="Proteomes" id="UP000365807">
    <property type="component" value="Unassembled WGS sequence"/>
</dbReference>
<dbReference type="GO" id="GO:0046654">
    <property type="term" value="P:tetrahydrofolate biosynthetic process"/>
    <property type="evidence" value="ECO:0007669"/>
    <property type="project" value="UniProtKB-UniPathway"/>
</dbReference>
<evidence type="ECO:0000256" key="1">
    <source>
        <dbReference type="ARBA" id="ARBA00008276"/>
    </source>
</evidence>
<dbReference type="InterPro" id="IPR013221">
    <property type="entry name" value="Mur_ligase_cen"/>
</dbReference>
<dbReference type="Gene3D" id="3.40.1190.10">
    <property type="entry name" value="Mur-like, catalytic domain"/>
    <property type="match status" value="1"/>
</dbReference>
<dbReference type="PANTHER" id="PTHR11136">
    <property type="entry name" value="FOLYLPOLYGLUTAMATE SYNTHASE-RELATED"/>
    <property type="match status" value="1"/>
</dbReference>
<evidence type="ECO:0000313" key="7">
    <source>
        <dbReference type="EMBL" id="EAK4357367.1"/>
    </source>
</evidence>
<dbReference type="InterPro" id="IPR036615">
    <property type="entry name" value="Mur_ligase_C_dom_sf"/>
</dbReference>
<comment type="caution">
    <text evidence="7">The sequence shown here is derived from an EMBL/GenBank/DDBJ whole genome shotgun (WGS) entry which is preliminary data.</text>
</comment>
<comment type="similarity">
    <text evidence="1">Belongs to the folylpolyglutamate synthase family.</text>
</comment>
<organism evidence="7 8">
    <name type="scientific">Campylobacter coli</name>
    <dbReference type="NCBI Taxonomy" id="195"/>
    <lineage>
        <taxon>Bacteria</taxon>
        <taxon>Pseudomonadati</taxon>
        <taxon>Campylobacterota</taxon>
        <taxon>Epsilonproteobacteria</taxon>
        <taxon>Campylobacterales</taxon>
        <taxon>Campylobacteraceae</taxon>
        <taxon>Campylobacter</taxon>
    </lineage>
</organism>
<name>A0A381CGF7_CAMCO</name>
<keyword evidence="4" id="KW-0547">Nucleotide-binding</keyword>
<dbReference type="GO" id="GO:0046872">
    <property type="term" value="F:metal ion binding"/>
    <property type="evidence" value="ECO:0007669"/>
    <property type="project" value="UniProtKB-KW"/>
</dbReference>
<protein>
    <submittedName>
        <fullName evidence="7">Bifunctional folylpolyglutamate synthase/dihydrofolate synthase</fullName>
    </submittedName>
</protein>
<keyword evidence="2" id="KW-0436">Ligase</keyword>
<proteinExistence type="inferred from homology"/>
<dbReference type="GO" id="GO:0008841">
    <property type="term" value="F:dihydrofolate synthase activity"/>
    <property type="evidence" value="ECO:0007669"/>
    <property type="project" value="TreeGrafter"/>
</dbReference>
<dbReference type="GO" id="GO:0005737">
    <property type="term" value="C:cytoplasm"/>
    <property type="evidence" value="ECO:0007669"/>
    <property type="project" value="TreeGrafter"/>
</dbReference>
<dbReference type="GO" id="GO:0005524">
    <property type="term" value="F:ATP binding"/>
    <property type="evidence" value="ECO:0007669"/>
    <property type="project" value="UniProtKB-KW"/>
</dbReference>
<accession>A0A381CGF7</accession>
<dbReference type="InterPro" id="IPR036565">
    <property type="entry name" value="Mur-like_cat_sf"/>
</dbReference>
<dbReference type="GO" id="GO:0004326">
    <property type="term" value="F:tetrahydrofolylpolyglutamate synthase activity"/>
    <property type="evidence" value="ECO:0007669"/>
    <property type="project" value="InterPro"/>
</dbReference>
<evidence type="ECO:0000256" key="4">
    <source>
        <dbReference type="ARBA" id="ARBA00022741"/>
    </source>
</evidence>
<evidence type="ECO:0000256" key="2">
    <source>
        <dbReference type="ARBA" id="ARBA00022598"/>
    </source>
</evidence>
<keyword evidence="6" id="KW-0460">Magnesium</keyword>
<evidence type="ECO:0000256" key="5">
    <source>
        <dbReference type="ARBA" id="ARBA00022840"/>
    </source>
</evidence>
<evidence type="ECO:0000256" key="6">
    <source>
        <dbReference type="ARBA" id="ARBA00022842"/>
    </source>
</evidence>
<reference evidence="7 8" key="1">
    <citation type="submission" date="2018-06" db="EMBL/GenBank/DDBJ databases">
        <authorList>
            <consortium name="NARMS: The National Antimicrobial Resistance Monitoring System"/>
        </authorList>
    </citation>
    <scope>NUCLEOTIDE SEQUENCE [LARGE SCALE GENOMIC DNA]</scope>
    <source>
        <strain evidence="7 8">FSIS11807978</strain>
    </source>
</reference>
<keyword evidence="3" id="KW-0479">Metal-binding</keyword>
<dbReference type="Pfam" id="PF08245">
    <property type="entry name" value="Mur_ligase_M"/>
    <property type="match status" value="1"/>
</dbReference>
<dbReference type="RefSeq" id="WP_002780234.1">
    <property type="nucleotide sequence ID" value="NZ_CATQIN010000002.1"/>
</dbReference>
<evidence type="ECO:0000313" key="8">
    <source>
        <dbReference type="Proteomes" id="UP000365807"/>
    </source>
</evidence>
<evidence type="ECO:0000256" key="3">
    <source>
        <dbReference type="ARBA" id="ARBA00022723"/>
    </source>
</evidence>
<dbReference type="SUPFAM" id="SSF53623">
    <property type="entry name" value="MurD-like peptide ligases, catalytic domain"/>
    <property type="match status" value="1"/>
</dbReference>
<sequence>MKETMQKISKVDEFLVQKSTNYDKIDRFVMFRMYEKYKTNFSIKPIVHIIGTNGKGSTGRFLTQLLEGLGFKVGHYTSPHIFEFRERFYKNGDIISENDLELAHENLLDIFKDNLKKLSYFEYATFLAVELFKDCDYAIFEAGVGGEYDATSVFVKSLSIFTKVGFDHTQILGDSLEKIARTKFKVMAKQALISSEQDERVLQMAQKIAFLKNTKLYFSWQLKDENLMQLNEYVQKYDLPEFLRHNLILALNALEILLSKEKLSQALLKLGKLNLKGRCEQIAPHLYVDVGHNVMAASALCKKFSGKKLVLIYNSYLDKDIFEILKTLKPIIDTIKIYKYVSLERRLANDKIYQVANALNLKCEEFVSLDEKKKTLVFGSFALVESFLKEWSDKK</sequence>
<keyword evidence="5" id="KW-0067">ATP-binding</keyword>
<dbReference type="AlphaFoldDB" id="A0A381CGF7"/>
<dbReference type="EMBL" id="AACGFG010000001">
    <property type="protein sequence ID" value="EAK4357367.1"/>
    <property type="molecule type" value="Genomic_DNA"/>
</dbReference>
<dbReference type="STRING" id="195.ATE51_01428"/>
<dbReference type="PANTHER" id="PTHR11136:SF0">
    <property type="entry name" value="DIHYDROFOLATE SYNTHETASE-RELATED"/>
    <property type="match status" value="1"/>
</dbReference>
<dbReference type="InterPro" id="IPR001645">
    <property type="entry name" value="Folylpolyglutamate_synth"/>
</dbReference>
<dbReference type="SUPFAM" id="SSF53244">
    <property type="entry name" value="MurD-like peptide ligases, peptide-binding domain"/>
    <property type="match status" value="1"/>
</dbReference>
<dbReference type="UniPathway" id="UPA00077">
    <property type="reaction ID" value="UER00157"/>
</dbReference>
<gene>
    <name evidence="7" type="ORF">C6T04_00250</name>
</gene>
<dbReference type="OrthoDB" id="9809356at2"/>
<dbReference type="Gene3D" id="3.90.190.20">
    <property type="entry name" value="Mur ligase, C-terminal domain"/>
    <property type="match status" value="1"/>
</dbReference>
<dbReference type="NCBIfam" id="TIGR01499">
    <property type="entry name" value="folC"/>
    <property type="match status" value="1"/>
</dbReference>